<evidence type="ECO:0000313" key="2">
    <source>
        <dbReference type="Proteomes" id="UP000054477"/>
    </source>
</evidence>
<reference evidence="2" key="2">
    <citation type="submission" date="2015-01" db="EMBL/GenBank/DDBJ databases">
        <title>Evolutionary Origins and Diversification of the Mycorrhizal Mutualists.</title>
        <authorList>
            <consortium name="DOE Joint Genome Institute"/>
            <consortium name="Mycorrhizal Genomics Consortium"/>
            <person name="Kohler A."/>
            <person name="Kuo A."/>
            <person name="Nagy L.G."/>
            <person name="Floudas D."/>
            <person name="Copeland A."/>
            <person name="Barry K.W."/>
            <person name="Cichocki N."/>
            <person name="Veneault-Fourrey C."/>
            <person name="LaButti K."/>
            <person name="Lindquist E.A."/>
            <person name="Lipzen A."/>
            <person name="Lundell T."/>
            <person name="Morin E."/>
            <person name="Murat C."/>
            <person name="Riley R."/>
            <person name="Ohm R."/>
            <person name="Sun H."/>
            <person name="Tunlid A."/>
            <person name="Henrissat B."/>
            <person name="Grigoriev I.V."/>
            <person name="Hibbett D.S."/>
            <person name="Martin F."/>
        </authorList>
    </citation>
    <scope>NUCLEOTIDE SEQUENCE [LARGE SCALE GENOMIC DNA]</scope>
    <source>
        <strain evidence="2">LaAM-08-1</strain>
    </source>
</reference>
<accession>A0A0C9WH59</accession>
<proteinExistence type="predicted"/>
<protein>
    <submittedName>
        <fullName evidence="1">Uncharacterized protein</fullName>
    </submittedName>
</protein>
<keyword evidence="2" id="KW-1185">Reference proteome</keyword>
<dbReference type="Proteomes" id="UP000054477">
    <property type="component" value="Unassembled WGS sequence"/>
</dbReference>
<dbReference type="HOGENOM" id="CLU_2638453_0_0_1"/>
<dbReference type="AlphaFoldDB" id="A0A0C9WH59"/>
<sequence length="77" mass="8301">MGRTPSSKTLPIPFLPSSPALTGKIPVSRPTLPVLSWLPSLELEGTVEREVDGNALLDVAPDHQSLLISDWTIEGVR</sequence>
<dbReference type="EMBL" id="KN839141">
    <property type="protein sequence ID" value="KIJ90624.1"/>
    <property type="molecule type" value="Genomic_DNA"/>
</dbReference>
<reference evidence="1 2" key="1">
    <citation type="submission" date="2014-04" db="EMBL/GenBank/DDBJ databases">
        <authorList>
            <consortium name="DOE Joint Genome Institute"/>
            <person name="Kuo A."/>
            <person name="Kohler A."/>
            <person name="Nagy L.G."/>
            <person name="Floudas D."/>
            <person name="Copeland A."/>
            <person name="Barry K.W."/>
            <person name="Cichocki N."/>
            <person name="Veneault-Fourrey C."/>
            <person name="LaButti K."/>
            <person name="Lindquist E.A."/>
            <person name="Lipzen A."/>
            <person name="Lundell T."/>
            <person name="Morin E."/>
            <person name="Murat C."/>
            <person name="Sun H."/>
            <person name="Tunlid A."/>
            <person name="Henrissat B."/>
            <person name="Grigoriev I.V."/>
            <person name="Hibbett D.S."/>
            <person name="Martin F."/>
            <person name="Nordberg H.P."/>
            <person name="Cantor M.N."/>
            <person name="Hua S.X."/>
        </authorList>
    </citation>
    <scope>NUCLEOTIDE SEQUENCE [LARGE SCALE GENOMIC DNA]</scope>
    <source>
        <strain evidence="1 2">LaAM-08-1</strain>
    </source>
</reference>
<organism evidence="1 2">
    <name type="scientific">Laccaria amethystina LaAM-08-1</name>
    <dbReference type="NCBI Taxonomy" id="1095629"/>
    <lineage>
        <taxon>Eukaryota</taxon>
        <taxon>Fungi</taxon>
        <taxon>Dikarya</taxon>
        <taxon>Basidiomycota</taxon>
        <taxon>Agaricomycotina</taxon>
        <taxon>Agaricomycetes</taxon>
        <taxon>Agaricomycetidae</taxon>
        <taxon>Agaricales</taxon>
        <taxon>Agaricineae</taxon>
        <taxon>Hydnangiaceae</taxon>
        <taxon>Laccaria</taxon>
    </lineage>
</organism>
<name>A0A0C9WH59_9AGAR</name>
<evidence type="ECO:0000313" key="1">
    <source>
        <dbReference type="EMBL" id="KIJ90624.1"/>
    </source>
</evidence>
<gene>
    <name evidence="1" type="ORF">K443DRAFT_686645</name>
</gene>